<protein>
    <submittedName>
        <fullName evidence="1">Nonstructural protein</fullName>
    </submittedName>
</protein>
<dbReference type="Proteomes" id="UP000323566">
    <property type="component" value="Segment"/>
</dbReference>
<dbReference type="InterPro" id="IPR046781">
    <property type="entry name" value="Phage_ORF5"/>
</dbReference>
<sequence>MRLMLCSVKDVAVQAYQPPYVARAPGEASRMFADACRDPERTGVRHPQDLILYHLGWWDDGTGEFEVLEKPEVMVTGASLAEK</sequence>
<evidence type="ECO:0000313" key="1">
    <source>
        <dbReference type="EMBL" id="QCQ84596.1"/>
    </source>
</evidence>
<proteinExistence type="predicted"/>
<organism evidence="1">
    <name type="scientific">Blackfly microvirus SF02</name>
    <dbReference type="NCBI Taxonomy" id="2576452"/>
    <lineage>
        <taxon>Viruses</taxon>
        <taxon>Monodnaviria</taxon>
        <taxon>Sangervirae</taxon>
        <taxon>Phixviricota</taxon>
        <taxon>Malgrandaviricetes</taxon>
        <taxon>Petitvirales</taxon>
        <taxon>Microviridae</taxon>
        <taxon>Microvirus</taxon>
    </lineage>
</organism>
<reference evidence="1" key="1">
    <citation type="submission" date="2018-12" db="EMBL/GenBank/DDBJ databases">
        <title>Singled stranded DNA viruses identified in blackflies (Austrosimulium ungulatum) sampled in New Zealand.</title>
        <authorList>
            <person name="Kraberger S."/>
            <person name="Fontenele R.S."/>
            <person name="Schmidlin K."/>
            <person name="Walters M."/>
            <person name="Varsani A."/>
        </authorList>
    </citation>
    <scope>NUCLEOTIDE SEQUENCE [LARGE SCALE GENOMIC DNA]</scope>
    <source>
        <strain evidence="1">015</strain>
    </source>
</reference>
<name>A0A4P8PL68_9VIRU</name>
<dbReference type="Pfam" id="PF20577">
    <property type="entry name" value="Phage_ORF5"/>
    <property type="match status" value="1"/>
</dbReference>
<dbReference type="EMBL" id="MK249132">
    <property type="protein sequence ID" value="QCQ84596.1"/>
    <property type="molecule type" value="Genomic_DNA"/>
</dbReference>
<accession>A0A4P8PL68</accession>